<feature type="transmembrane region" description="Helical" evidence="7">
    <location>
        <begin position="191"/>
        <end position="216"/>
    </location>
</feature>
<evidence type="ECO:0000256" key="1">
    <source>
        <dbReference type="ARBA" id="ARBA00004141"/>
    </source>
</evidence>
<keyword evidence="3 7" id="KW-0812">Transmembrane</keyword>
<reference evidence="9" key="1">
    <citation type="journal article" date="2020" name="Fungal Divers.">
        <title>Resolving the Mortierellaceae phylogeny through synthesis of multi-gene phylogenetics and phylogenomics.</title>
        <authorList>
            <person name="Vandepol N."/>
            <person name="Liber J."/>
            <person name="Desiro A."/>
            <person name="Na H."/>
            <person name="Kennedy M."/>
            <person name="Barry K."/>
            <person name="Grigoriev I.V."/>
            <person name="Miller A.N."/>
            <person name="O'Donnell K."/>
            <person name="Stajich J.E."/>
            <person name="Bonito G."/>
        </authorList>
    </citation>
    <scope>NUCLEOTIDE SEQUENCE</scope>
    <source>
        <strain evidence="9">NRRL 2769</strain>
    </source>
</reference>
<dbReference type="SMART" id="SM00724">
    <property type="entry name" value="TLC"/>
    <property type="match status" value="1"/>
</dbReference>
<organism evidence="9 10">
    <name type="scientific">Entomortierella chlamydospora</name>
    <dbReference type="NCBI Taxonomy" id="101097"/>
    <lineage>
        <taxon>Eukaryota</taxon>
        <taxon>Fungi</taxon>
        <taxon>Fungi incertae sedis</taxon>
        <taxon>Mucoromycota</taxon>
        <taxon>Mortierellomycotina</taxon>
        <taxon>Mortierellomycetes</taxon>
        <taxon>Mortierellales</taxon>
        <taxon>Mortierellaceae</taxon>
        <taxon>Entomortierella</taxon>
    </lineage>
</organism>
<feature type="region of interest" description="Disordered" evidence="6">
    <location>
        <begin position="1"/>
        <end position="71"/>
    </location>
</feature>
<evidence type="ECO:0000256" key="3">
    <source>
        <dbReference type="ARBA" id="ARBA00022692"/>
    </source>
</evidence>
<dbReference type="InterPro" id="IPR016439">
    <property type="entry name" value="Lag1/Lac1-like"/>
</dbReference>
<evidence type="ECO:0000256" key="7">
    <source>
        <dbReference type="SAM" id="Phobius"/>
    </source>
</evidence>
<accession>A0A9P6N6U3</accession>
<keyword evidence="4 7" id="KW-1133">Transmembrane helix</keyword>
<comment type="caution">
    <text evidence="9">The sequence shown here is derived from an EMBL/GenBank/DDBJ whole genome shotgun (WGS) entry which is preliminary data.</text>
</comment>
<dbReference type="EMBL" id="JAAAID010000014">
    <property type="protein sequence ID" value="KAG0024531.1"/>
    <property type="molecule type" value="Genomic_DNA"/>
</dbReference>
<feature type="transmembrane region" description="Helical" evidence="7">
    <location>
        <begin position="318"/>
        <end position="337"/>
    </location>
</feature>
<keyword evidence="5 7" id="KW-0472">Membrane</keyword>
<dbReference type="GO" id="GO:0016020">
    <property type="term" value="C:membrane"/>
    <property type="evidence" value="ECO:0007669"/>
    <property type="project" value="UniProtKB-SubCell"/>
</dbReference>
<proteinExistence type="inferred from homology"/>
<dbReference type="AlphaFoldDB" id="A0A9P6N6U3"/>
<dbReference type="Proteomes" id="UP000703661">
    <property type="component" value="Unassembled WGS sequence"/>
</dbReference>
<evidence type="ECO:0000256" key="6">
    <source>
        <dbReference type="SAM" id="MobiDB-lite"/>
    </source>
</evidence>
<evidence type="ECO:0000259" key="8">
    <source>
        <dbReference type="SMART" id="SM00724"/>
    </source>
</evidence>
<protein>
    <submittedName>
        <fullName evidence="9">Sphingosine N-acyltransferase lag1</fullName>
    </submittedName>
</protein>
<name>A0A9P6N6U3_9FUNG</name>
<feature type="transmembrane region" description="Helical" evidence="7">
    <location>
        <begin position="78"/>
        <end position="103"/>
    </location>
</feature>
<comment type="similarity">
    <text evidence="2">Belongs to the sphingosine N-acyltransferase family.</text>
</comment>
<dbReference type="GO" id="GO:0050291">
    <property type="term" value="F:sphingosine N-acyltransferase activity"/>
    <property type="evidence" value="ECO:0007669"/>
    <property type="project" value="InterPro"/>
</dbReference>
<feature type="compositionally biased region" description="Polar residues" evidence="6">
    <location>
        <begin position="1"/>
        <end position="22"/>
    </location>
</feature>
<evidence type="ECO:0000313" key="9">
    <source>
        <dbReference type="EMBL" id="KAG0024531.1"/>
    </source>
</evidence>
<dbReference type="GO" id="GO:0046513">
    <property type="term" value="P:ceramide biosynthetic process"/>
    <property type="evidence" value="ECO:0007669"/>
    <property type="project" value="InterPro"/>
</dbReference>
<gene>
    <name evidence="9" type="primary">LAG1_1</name>
    <name evidence="9" type="ORF">BGZ80_001723</name>
</gene>
<dbReference type="PANTHER" id="PTHR12560">
    <property type="entry name" value="LONGEVITY ASSURANCE FACTOR 1 LAG1"/>
    <property type="match status" value="1"/>
</dbReference>
<dbReference type="PANTHER" id="PTHR12560:SF0">
    <property type="entry name" value="LD18904P"/>
    <property type="match status" value="1"/>
</dbReference>
<feature type="domain" description="TLC" evidence="8">
    <location>
        <begin position="158"/>
        <end position="400"/>
    </location>
</feature>
<feature type="transmembrane region" description="Helical" evidence="7">
    <location>
        <begin position="264"/>
        <end position="283"/>
    </location>
</feature>
<evidence type="ECO:0000313" key="10">
    <source>
        <dbReference type="Proteomes" id="UP000703661"/>
    </source>
</evidence>
<evidence type="ECO:0000256" key="2">
    <source>
        <dbReference type="ARBA" id="ARBA00009808"/>
    </source>
</evidence>
<keyword evidence="10" id="KW-1185">Reference proteome</keyword>
<evidence type="ECO:0000256" key="4">
    <source>
        <dbReference type="ARBA" id="ARBA00022989"/>
    </source>
</evidence>
<feature type="transmembrane region" description="Helical" evidence="7">
    <location>
        <begin position="369"/>
        <end position="392"/>
    </location>
</feature>
<dbReference type="Pfam" id="PF03798">
    <property type="entry name" value="TRAM_LAG1_CLN8"/>
    <property type="match status" value="1"/>
</dbReference>
<comment type="subcellular location">
    <subcellularLocation>
        <location evidence="1">Membrane</location>
        <topology evidence="1">Multi-pass membrane protein</topology>
    </subcellularLocation>
</comment>
<dbReference type="InterPro" id="IPR006634">
    <property type="entry name" value="TLC-dom"/>
</dbReference>
<evidence type="ECO:0000256" key="5">
    <source>
        <dbReference type="ARBA" id="ARBA00023136"/>
    </source>
</evidence>
<sequence length="444" mass="50179">MAPASVTTGACPHASSTPSPRLTSRERSNSFRRRASIDAKTGQPYHYDHRRHFHHDPTEGRSPSPPSRSAQKSASQSWASFLIHHQLVLSSSIVVAIHLLTIAREAYNGRYVDWIANFSALIPPPIWKNMPLSWTRASLGGPAIQNWPKTGNYNPNESWSSMALALQYQIINVDETTGEKQVLYGKGWNDLYMVLLWIMIWTAAREAAMTYIFIPLGRHFGVGGRKTASKKINTTNPSDAQSAMLAKEEHAREGKLLRFAEQDFLEFMIHHIITCMLVGFSYALNFTSVGHAVFCAMDFSDIVLAACKMLKYMGKDRLADFGFVFFVFTWIMSRHYYYGIIVWSVFTQIDIYGNTGWDPSKGMFMTPNVVIGFKVLLLSLYAVLLFWLFMILRIVKKVLNGENSQDVRSDDEDEEEVVDAGEAVENITNFTTLSKETLNLEKAT</sequence>